<dbReference type="Gene3D" id="2.30.110.10">
    <property type="entry name" value="Electron Transport, Fmn-binding Protein, Chain A"/>
    <property type="match status" value="1"/>
</dbReference>
<dbReference type="AlphaFoldDB" id="A0A7W8MA58"/>
<sequence length="161" mass="17061">MPTLPDEWIEHFPRLTSYRLGACDLAGRPSVCRALAAQLLANGRVRILMAGDAGPRVLDAIRATGQVAALMVSPETNRTLHMKGRDAVVERVDAGCDALLAERRAALVSSLRADGFPADSPVIAGWYAARAGDLYSVTFTPWGAWNQTPGPGAGAPVELLP</sequence>
<dbReference type="Proteomes" id="UP000532440">
    <property type="component" value="Unassembled WGS sequence"/>
</dbReference>
<organism evidence="1 2">
    <name type="scientific">Quisquiliibacterium transsilvanicum</name>
    <dbReference type="NCBI Taxonomy" id="1549638"/>
    <lineage>
        <taxon>Bacteria</taxon>
        <taxon>Pseudomonadati</taxon>
        <taxon>Pseudomonadota</taxon>
        <taxon>Betaproteobacteria</taxon>
        <taxon>Burkholderiales</taxon>
        <taxon>Burkholderiaceae</taxon>
        <taxon>Quisquiliibacterium</taxon>
    </lineage>
</organism>
<proteinExistence type="predicted"/>
<dbReference type="InterPro" id="IPR012349">
    <property type="entry name" value="Split_barrel_FMN-bd"/>
</dbReference>
<keyword evidence="2" id="KW-1185">Reference proteome</keyword>
<dbReference type="SUPFAM" id="SSF50475">
    <property type="entry name" value="FMN-binding split barrel"/>
    <property type="match status" value="1"/>
</dbReference>
<gene>
    <name evidence="1" type="ORF">HNQ70_003777</name>
</gene>
<comment type="caution">
    <text evidence="1">The sequence shown here is derived from an EMBL/GenBank/DDBJ whole genome shotgun (WGS) entry which is preliminary data.</text>
</comment>
<accession>A0A7W8MA58</accession>
<dbReference type="RefSeq" id="WP_183970612.1">
    <property type="nucleotide sequence ID" value="NZ_BAABEW010000013.1"/>
</dbReference>
<protein>
    <recommendedName>
        <fullName evidence="3">Pyridoxamine 5'-phosphate oxidase putative domain-containing protein</fullName>
    </recommendedName>
</protein>
<evidence type="ECO:0000313" key="2">
    <source>
        <dbReference type="Proteomes" id="UP000532440"/>
    </source>
</evidence>
<dbReference type="EMBL" id="JACHGB010000008">
    <property type="protein sequence ID" value="MBB5273746.1"/>
    <property type="molecule type" value="Genomic_DNA"/>
</dbReference>
<name>A0A7W8MA58_9BURK</name>
<evidence type="ECO:0008006" key="3">
    <source>
        <dbReference type="Google" id="ProtNLM"/>
    </source>
</evidence>
<evidence type="ECO:0000313" key="1">
    <source>
        <dbReference type="EMBL" id="MBB5273746.1"/>
    </source>
</evidence>
<reference evidence="1 2" key="1">
    <citation type="submission" date="2020-08" db="EMBL/GenBank/DDBJ databases">
        <title>Genomic Encyclopedia of Type Strains, Phase IV (KMG-IV): sequencing the most valuable type-strain genomes for metagenomic binning, comparative biology and taxonomic classification.</title>
        <authorList>
            <person name="Goeker M."/>
        </authorList>
    </citation>
    <scope>NUCLEOTIDE SEQUENCE [LARGE SCALE GENOMIC DNA]</scope>
    <source>
        <strain evidence="1 2">DSM 29781</strain>
    </source>
</reference>